<dbReference type="GO" id="GO:0003723">
    <property type="term" value="F:RNA binding"/>
    <property type="evidence" value="ECO:0007669"/>
    <property type="project" value="InterPro"/>
</dbReference>
<keyword evidence="6 11" id="KW-0695">RNA-directed DNA polymerase</keyword>
<dbReference type="PANTHER" id="PTHR34047">
    <property type="entry name" value="NUCLEAR INTRON MATURASE 1, MITOCHONDRIAL-RELATED"/>
    <property type="match status" value="1"/>
</dbReference>
<evidence type="ECO:0000256" key="9">
    <source>
        <dbReference type="ARBA" id="ARBA00048173"/>
    </source>
</evidence>
<dbReference type="CDD" id="cd03487">
    <property type="entry name" value="RT_Bac_retron_II"/>
    <property type="match status" value="1"/>
</dbReference>
<keyword evidence="2" id="KW-0808">Transferase</keyword>
<accession>A0A652YRQ9</accession>
<dbReference type="InterPro" id="IPR051083">
    <property type="entry name" value="GrpII_Intron_Splice-Mob/Def"/>
</dbReference>
<evidence type="ECO:0000256" key="7">
    <source>
        <dbReference type="ARBA" id="ARBA00023118"/>
    </source>
</evidence>
<reference evidence="11" key="1">
    <citation type="submission" date="2019-07" db="EMBL/GenBank/DDBJ databases">
        <title>Genomic Encyclopedia of Type Strains, Phase IV (KMG-IV): sequencing the most valuable type-strain genomes for metagenomic binning, comparative biology and taxonomic classification.</title>
        <authorList>
            <person name="Goeker M."/>
        </authorList>
    </citation>
    <scope>NUCLEOTIDE SEQUENCE</scope>
    <source>
        <strain evidence="11">DSM 44596</strain>
    </source>
</reference>
<dbReference type="PRINTS" id="PR00866">
    <property type="entry name" value="RNADNAPOLMS"/>
</dbReference>
<comment type="catalytic activity">
    <reaction evidence="9">
        <text>DNA(n) + a 2'-deoxyribonucleoside 5'-triphosphate = DNA(n+1) + diphosphate</text>
        <dbReference type="Rhea" id="RHEA:22508"/>
        <dbReference type="Rhea" id="RHEA-COMP:17339"/>
        <dbReference type="Rhea" id="RHEA-COMP:17340"/>
        <dbReference type="ChEBI" id="CHEBI:33019"/>
        <dbReference type="ChEBI" id="CHEBI:61560"/>
        <dbReference type="ChEBI" id="CHEBI:173112"/>
        <dbReference type="EC" id="2.7.7.49"/>
    </reaction>
</comment>
<evidence type="ECO:0000256" key="5">
    <source>
        <dbReference type="ARBA" id="ARBA00022842"/>
    </source>
</evidence>
<dbReference type="EC" id="2.7.7.49" evidence="1"/>
<keyword evidence="4" id="KW-0479">Metal-binding</keyword>
<dbReference type="GO" id="GO:0003964">
    <property type="term" value="F:RNA-directed DNA polymerase activity"/>
    <property type="evidence" value="ECO:0007669"/>
    <property type="project" value="UniProtKB-KW"/>
</dbReference>
<sequence length="422" mass="46986">MSDFELDAELARRLADAADDAPWTVGGLEEAFATVFGVSPTLLAVRVLDLMPAPPFEPQTLYRLLRELPRLRPVPLSLDTNESSVWRFDVPRYNTSADLARSLDLTISELEWFADRGEWLRTKPLPLRHYRPMQISKKAGARLLEIPKPRLREIQRKILRRILDQVPAHDAAHGFVRGRSPLTFAAPHAQSEIVIGVDLAQFFPSITGDRVHAIFTALGYPPAVAGVLTGLCTVATPADTLRGVPYAQASQLRTAHLPQGAPTSPALANLVARGLDIRLSGLAKTNWLTYTRYADDLAFSGIEVTDVGTLLWTVEQIAGDEGFAVHPRKTKVMRPHRRQHLTGLVINNQPSFPRDEYDRLRALLHNAANTSAQEQNREGVANFRAHIYGRIAHIGETSPTRRRTLLRLADRVDWGAEILESD</sequence>
<dbReference type="InterPro" id="IPR000123">
    <property type="entry name" value="Reverse_transcriptase_msDNA"/>
</dbReference>
<comment type="similarity">
    <text evidence="8">Belongs to the bacterial reverse transcriptase family.</text>
</comment>
<evidence type="ECO:0000259" key="10">
    <source>
        <dbReference type="PROSITE" id="PS50878"/>
    </source>
</evidence>
<protein>
    <recommendedName>
        <fullName evidence="1">RNA-directed DNA polymerase</fullName>
        <ecNumber evidence="1">2.7.7.49</ecNumber>
    </recommendedName>
</protein>
<evidence type="ECO:0000256" key="6">
    <source>
        <dbReference type="ARBA" id="ARBA00022918"/>
    </source>
</evidence>
<dbReference type="PROSITE" id="PS50878">
    <property type="entry name" value="RT_POL"/>
    <property type="match status" value="1"/>
</dbReference>
<dbReference type="EMBL" id="VNIQ01000003">
    <property type="protein sequence ID" value="TYQ05256.1"/>
    <property type="molecule type" value="Genomic_DNA"/>
</dbReference>
<evidence type="ECO:0000256" key="2">
    <source>
        <dbReference type="ARBA" id="ARBA00022679"/>
    </source>
</evidence>
<keyword evidence="7" id="KW-0051">Antiviral defense</keyword>
<keyword evidence="3" id="KW-0548">Nucleotidyltransferase</keyword>
<dbReference type="GO" id="GO:0051607">
    <property type="term" value="P:defense response to virus"/>
    <property type="evidence" value="ECO:0007669"/>
    <property type="project" value="UniProtKB-KW"/>
</dbReference>
<gene>
    <name evidence="11" type="ORF">FNL38_103607</name>
</gene>
<dbReference type="PANTHER" id="PTHR34047:SF7">
    <property type="entry name" value="RNA-DIRECTED DNA POLYMERASE"/>
    <property type="match status" value="1"/>
</dbReference>
<dbReference type="SUPFAM" id="SSF56672">
    <property type="entry name" value="DNA/RNA polymerases"/>
    <property type="match status" value="1"/>
</dbReference>
<evidence type="ECO:0000256" key="1">
    <source>
        <dbReference type="ARBA" id="ARBA00012493"/>
    </source>
</evidence>
<feature type="domain" description="Reverse transcriptase" evidence="10">
    <location>
        <begin position="116"/>
        <end position="346"/>
    </location>
</feature>
<organism evidence="11">
    <name type="scientific">Nocardia globerula</name>
    <dbReference type="NCBI Taxonomy" id="1818"/>
    <lineage>
        <taxon>Bacteria</taxon>
        <taxon>Bacillati</taxon>
        <taxon>Actinomycetota</taxon>
        <taxon>Actinomycetes</taxon>
        <taxon>Mycobacteriales</taxon>
        <taxon>Nocardiaceae</taxon>
        <taxon>Nocardia</taxon>
    </lineage>
</organism>
<keyword evidence="5" id="KW-0460">Magnesium</keyword>
<name>A0A652YRQ9_NOCGL</name>
<dbReference type="GO" id="GO:0046872">
    <property type="term" value="F:metal ion binding"/>
    <property type="evidence" value="ECO:0007669"/>
    <property type="project" value="UniProtKB-KW"/>
</dbReference>
<dbReference type="InterPro" id="IPR000477">
    <property type="entry name" value="RT_dom"/>
</dbReference>
<dbReference type="Pfam" id="PF00078">
    <property type="entry name" value="RVT_1"/>
    <property type="match status" value="1"/>
</dbReference>
<evidence type="ECO:0000256" key="4">
    <source>
        <dbReference type="ARBA" id="ARBA00022723"/>
    </source>
</evidence>
<dbReference type="AlphaFoldDB" id="A0A652YRQ9"/>
<evidence type="ECO:0000313" key="11">
    <source>
        <dbReference type="EMBL" id="TYQ05256.1"/>
    </source>
</evidence>
<evidence type="ECO:0000256" key="8">
    <source>
        <dbReference type="ARBA" id="ARBA00034120"/>
    </source>
</evidence>
<evidence type="ECO:0000256" key="3">
    <source>
        <dbReference type="ARBA" id="ARBA00022695"/>
    </source>
</evidence>
<dbReference type="InterPro" id="IPR043502">
    <property type="entry name" value="DNA/RNA_pol_sf"/>
</dbReference>
<proteinExistence type="inferred from homology"/>
<comment type="caution">
    <text evidence="11">The sequence shown here is derived from an EMBL/GenBank/DDBJ whole genome shotgun (WGS) entry which is preliminary data.</text>
</comment>